<protein>
    <submittedName>
        <fullName evidence="2">Uncharacterized protein</fullName>
    </submittedName>
</protein>
<dbReference type="AlphaFoldDB" id="A0A1H7QV72"/>
<gene>
    <name evidence="2" type="ORF">SAMN05421740_106130</name>
</gene>
<keyword evidence="1" id="KW-0472">Membrane</keyword>
<organism evidence="2 3">
    <name type="scientific">Parapedobacter koreensis</name>
    <dbReference type="NCBI Taxonomy" id="332977"/>
    <lineage>
        <taxon>Bacteria</taxon>
        <taxon>Pseudomonadati</taxon>
        <taxon>Bacteroidota</taxon>
        <taxon>Sphingobacteriia</taxon>
        <taxon>Sphingobacteriales</taxon>
        <taxon>Sphingobacteriaceae</taxon>
        <taxon>Parapedobacter</taxon>
    </lineage>
</organism>
<dbReference type="OrthoDB" id="1490949at2"/>
<keyword evidence="1" id="KW-1133">Transmembrane helix</keyword>
<accession>A0A1H7QV72</accession>
<evidence type="ECO:0000313" key="3">
    <source>
        <dbReference type="Proteomes" id="UP000198916"/>
    </source>
</evidence>
<feature type="transmembrane region" description="Helical" evidence="1">
    <location>
        <begin position="229"/>
        <end position="252"/>
    </location>
</feature>
<keyword evidence="1" id="KW-0812">Transmembrane</keyword>
<feature type="transmembrane region" description="Helical" evidence="1">
    <location>
        <begin position="115"/>
        <end position="131"/>
    </location>
</feature>
<proteinExistence type="predicted"/>
<feature type="transmembrane region" description="Helical" evidence="1">
    <location>
        <begin position="196"/>
        <end position="217"/>
    </location>
</feature>
<reference evidence="3" key="1">
    <citation type="submission" date="2016-10" db="EMBL/GenBank/DDBJ databases">
        <authorList>
            <person name="Varghese N."/>
            <person name="Submissions S."/>
        </authorList>
    </citation>
    <scope>NUCLEOTIDE SEQUENCE [LARGE SCALE GENOMIC DNA]</scope>
    <source>
        <strain evidence="3">Jip14</strain>
    </source>
</reference>
<evidence type="ECO:0000256" key="1">
    <source>
        <dbReference type="SAM" id="Phobius"/>
    </source>
</evidence>
<dbReference type="EMBL" id="FNZR01000006">
    <property type="protein sequence ID" value="SEL51866.1"/>
    <property type="molecule type" value="Genomic_DNA"/>
</dbReference>
<name>A0A1H7QV72_9SPHI</name>
<dbReference type="Proteomes" id="UP000198916">
    <property type="component" value="Unassembled WGS sequence"/>
</dbReference>
<keyword evidence="3" id="KW-1185">Reference proteome</keyword>
<sequence>MAYRILSLVKFNVTPNSSFEDLILKFSLILLVLDGSTGWGLDVFMRIICVLMLAFNKYTSNKFLWLLIAILLLFFNSLQFYNIDNHKILFVYWVLLITVYLWTNKDIEYLRLNSKLLIGLVMFFAAFQKIINEFTVPGFLHGSFLIDGRFMLITHFITDVPYQELLNNRNSTATLSYLPINNSNVTLTSSTYMGNLLYTFQIFGLIYEGLVASLFLFSKKESVIKDIALVTFCVGTYFIFPVIGFSSILLILGISQSNVKFRKYYIFTFILLQFIIVPWQELIFYFKNSF</sequence>
<feature type="transmembrane region" description="Helical" evidence="1">
    <location>
        <begin position="87"/>
        <end position="103"/>
    </location>
</feature>
<feature type="transmembrane region" description="Helical" evidence="1">
    <location>
        <begin position="63"/>
        <end position="81"/>
    </location>
</feature>
<dbReference type="STRING" id="332977.SAMN05421740_106130"/>
<feature type="transmembrane region" description="Helical" evidence="1">
    <location>
        <begin position="37"/>
        <end position="56"/>
    </location>
</feature>
<dbReference type="RefSeq" id="WP_090606684.1">
    <property type="nucleotide sequence ID" value="NZ_FNZR01000006.1"/>
</dbReference>
<evidence type="ECO:0000313" key="2">
    <source>
        <dbReference type="EMBL" id="SEL51866.1"/>
    </source>
</evidence>
<feature type="transmembrane region" description="Helical" evidence="1">
    <location>
        <begin position="264"/>
        <end position="286"/>
    </location>
</feature>